<evidence type="ECO:0000256" key="6">
    <source>
        <dbReference type="ARBA" id="ARBA00023235"/>
    </source>
</evidence>
<dbReference type="PROSITE" id="PS50072">
    <property type="entry name" value="CSA_PPIASE_2"/>
    <property type="match status" value="1"/>
</dbReference>
<dbReference type="Gene3D" id="2.40.100.10">
    <property type="entry name" value="Cyclophilin-like"/>
    <property type="match status" value="1"/>
</dbReference>
<dbReference type="EMBL" id="METM01000027">
    <property type="protein sequence ID" value="OGB89264.1"/>
    <property type="molecule type" value="Genomic_DNA"/>
</dbReference>
<dbReference type="EC" id="5.2.1.8" evidence="7"/>
<dbReference type="InterPro" id="IPR024936">
    <property type="entry name" value="Cyclophilin-type_PPIase"/>
</dbReference>
<dbReference type="GO" id="GO:0006457">
    <property type="term" value="P:protein folding"/>
    <property type="evidence" value="ECO:0007669"/>
    <property type="project" value="InterPro"/>
</dbReference>
<evidence type="ECO:0000256" key="4">
    <source>
        <dbReference type="ARBA" id="ARBA00022490"/>
    </source>
</evidence>
<dbReference type="InterPro" id="IPR044666">
    <property type="entry name" value="Cyclophilin_A-like"/>
</dbReference>
<dbReference type="PIRSF" id="PIRSF001467">
    <property type="entry name" value="Peptidylpro_ismrse"/>
    <property type="match status" value="1"/>
</dbReference>
<evidence type="ECO:0000256" key="7">
    <source>
        <dbReference type="RuleBase" id="RU363019"/>
    </source>
</evidence>
<keyword evidence="6 7" id="KW-0413">Isomerase</keyword>
<dbReference type="CDD" id="cd00317">
    <property type="entry name" value="cyclophilin"/>
    <property type="match status" value="1"/>
</dbReference>
<evidence type="ECO:0000256" key="5">
    <source>
        <dbReference type="ARBA" id="ARBA00023110"/>
    </source>
</evidence>
<organism evidence="9 10">
    <name type="scientific">candidate division WOR-1 bacterium RIFCSPHIGHO2_01_FULL_53_15</name>
    <dbReference type="NCBI Taxonomy" id="1802564"/>
    <lineage>
        <taxon>Bacteria</taxon>
        <taxon>Bacillati</taxon>
        <taxon>Saganbacteria</taxon>
    </lineage>
</organism>
<comment type="caution">
    <text evidence="9">The sequence shown here is derived from an EMBL/GenBank/DDBJ whole genome shotgun (WGS) entry which is preliminary data.</text>
</comment>
<reference evidence="9 10" key="1">
    <citation type="journal article" date="2016" name="Nat. Commun.">
        <title>Thousands of microbial genomes shed light on interconnected biogeochemical processes in an aquifer system.</title>
        <authorList>
            <person name="Anantharaman K."/>
            <person name="Brown C.T."/>
            <person name="Hug L.A."/>
            <person name="Sharon I."/>
            <person name="Castelle C.J."/>
            <person name="Probst A.J."/>
            <person name="Thomas B.C."/>
            <person name="Singh A."/>
            <person name="Wilkins M.J."/>
            <person name="Karaoz U."/>
            <person name="Brodie E.L."/>
            <person name="Williams K.H."/>
            <person name="Hubbard S.S."/>
            <person name="Banfield J.F."/>
        </authorList>
    </citation>
    <scope>NUCLEOTIDE SEQUENCE [LARGE SCALE GENOMIC DNA]</scope>
</reference>
<evidence type="ECO:0000259" key="8">
    <source>
        <dbReference type="PROSITE" id="PS50072"/>
    </source>
</evidence>
<keyword evidence="4" id="KW-0963">Cytoplasm</keyword>
<dbReference type="AlphaFoldDB" id="A0A1F4Q022"/>
<dbReference type="PANTHER" id="PTHR45625">
    <property type="entry name" value="PEPTIDYL-PROLYL CIS-TRANS ISOMERASE-RELATED"/>
    <property type="match status" value="1"/>
</dbReference>
<evidence type="ECO:0000256" key="3">
    <source>
        <dbReference type="ARBA" id="ARBA00007365"/>
    </source>
</evidence>
<comment type="function">
    <text evidence="1 7">PPIases accelerate the folding of proteins. It catalyzes the cis-trans isomerization of proline imidic peptide bonds in oligopeptides.</text>
</comment>
<evidence type="ECO:0000256" key="1">
    <source>
        <dbReference type="ARBA" id="ARBA00002388"/>
    </source>
</evidence>
<dbReference type="FunFam" id="2.40.100.10:FF:000028">
    <property type="entry name" value="Peptidyl-prolyl cis-trans isomerase"/>
    <property type="match status" value="1"/>
</dbReference>
<dbReference type="InterPro" id="IPR002130">
    <property type="entry name" value="Cyclophilin-type_PPIase_dom"/>
</dbReference>
<dbReference type="Pfam" id="PF00160">
    <property type="entry name" value="Pro_isomerase"/>
    <property type="match status" value="1"/>
</dbReference>
<dbReference type="InterPro" id="IPR020892">
    <property type="entry name" value="Cyclophilin-type_PPIase_CS"/>
</dbReference>
<accession>A0A1F4Q022</accession>
<feature type="domain" description="PPIase cyclophilin-type" evidence="8">
    <location>
        <begin position="9"/>
        <end position="168"/>
    </location>
</feature>
<dbReference type="GO" id="GO:0003755">
    <property type="term" value="F:peptidyl-prolyl cis-trans isomerase activity"/>
    <property type="evidence" value="ECO:0007669"/>
    <property type="project" value="UniProtKB-UniRule"/>
</dbReference>
<evidence type="ECO:0000313" key="10">
    <source>
        <dbReference type="Proteomes" id="UP000178724"/>
    </source>
</evidence>
<dbReference type="Proteomes" id="UP000178724">
    <property type="component" value="Unassembled WGS sequence"/>
</dbReference>
<dbReference type="SUPFAM" id="SSF50891">
    <property type="entry name" value="Cyclophilin-like"/>
    <property type="match status" value="1"/>
</dbReference>
<comment type="similarity">
    <text evidence="3 7">Belongs to the cyclophilin-type PPIase family.</text>
</comment>
<gene>
    <name evidence="9" type="ORF">A2625_03755</name>
</gene>
<sequence>MEKQFAALDTSMGKIVCELYPEVAPLTVKNFVGLAKGEQPWQDPKSKDIVKKPLYSGTIFHRVIPNFMIQGGDPLGNGTGGPGYKFEDEFSDKVLFDKAGRLAMANSGPATNGSQFFITVAPTPWLNGRHTIFGQVIKGQEIVDKIANAPRGANDRPNQDIILKSVTVSSKKP</sequence>
<dbReference type="PANTHER" id="PTHR45625:SF4">
    <property type="entry name" value="PEPTIDYLPROLYL ISOMERASE DOMAIN AND WD REPEAT-CONTAINING PROTEIN 1"/>
    <property type="match status" value="1"/>
</dbReference>
<dbReference type="GO" id="GO:0005737">
    <property type="term" value="C:cytoplasm"/>
    <property type="evidence" value="ECO:0007669"/>
    <property type="project" value="UniProtKB-SubCell"/>
</dbReference>
<evidence type="ECO:0000313" key="9">
    <source>
        <dbReference type="EMBL" id="OGB89264.1"/>
    </source>
</evidence>
<proteinExistence type="inferred from homology"/>
<comment type="subcellular location">
    <subcellularLocation>
        <location evidence="2">Cytoplasm</location>
    </subcellularLocation>
</comment>
<dbReference type="InterPro" id="IPR029000">
    <property type="entry name" value="Cyclophilin-like_dom_sf"/>
</dbReference>
<dbReference type="PROSITE" id="PS00170">
    <property type="entry name" value="CSA_PPIASE_1"/>
    <property type="match status" value="1"/>
</dbReference>
<dbReference type="PRINTS" id="PR00153">
    <property type="entry name" value="CSAPPISMRASE"/>
</dbReference>
<comment type="catalytic activity">
    <reaction evidence="7">
        <text>[protein]-peptidylproline (omega=180) = [protein]-peptidylproline (omega=0)</text>
        <dbReference type="Rhea" id="RHEA:16237"/>
        <dbReference type="Rhea" id="RHEA-COMP:10747"/>
        <dbReference type="Rhea" id="RHEA-COMP:10748"/>
        <dbReference type="ChEBI" id="CHEBI:83833"/>
        <dbReference type="ChEBI" id="CHEBI:83834"/>
        <dbReference type="EC" id="5.2.1.8"/>
    </reaction>
</comment>
<keyword evidence="5 7" id="KW-0697">Rotamase</keyword>
<name>A0A1F4Q022_UNCSA</name>
<evidence type="ECO:0000256" key="2">
    <source>
        <dbReference type="ARBA" id="ARBA00004496"/>
    </source>
</evidence>
<protein>
    <recommendedName>
        <fullName evidence="7">Peptidyl-prolyl cis-trans isomerase</fullName>
        <shortName evidence="7">PPIase</shortName>
        <ecNumber evidence="7">5.2.1.8</ecNumber>
    </recommendedName>
</protein>